<keyword evidence="2" id="KW-1185">Reference proteome</keyword>
<evidence type="ECO:0000313" key="1">
    <source>
        <dbReference type="EMBL" id="KAG1782285.1"/>
    </source>
</evidence>
<name>A0A9P7A5V9_9AGAM</name>
<accession>A0A9P7A5V9</accession>
<gene>
    <name evidence="1" type="ORF">EV702DRAFT_1176594</name>
</gene>
<dbReference type="OrthoDB" id="3199698at2759"/>
<comment type="caution">
    <text evidence="1">The sequence shown here is derived from an EMBL/GenBank/DDBJ whole genome shotgun (WGS) entry which is preliminary data.</text>
</comment>
<protein>
    <submittedName>
        <fullName evidence="1">Uncharacterized protein</fullName>
    </submittedName>
</protein>
<sequence>MAATLAKHHDTPPFADHKDLHNVIDATQLGDVPWQCFSVQYSGERPEVVPPWMDEEFEVWYRDPRAMAHNILANPTYKDEIDYVPFREYDASDDTRRWKDFMSGDWAWQQADTISQDPETHGSALIPIILGSDKTTVSVGTGNNEYYPLYASIGNVRNNVRRAHRDALVIIGFLAIPKTDKTHSKDDLFQIFRRQLFHSSLSAILSSLKPVMTEYEVVRCGDGHFWRVIYSLGPYIADYEEQLVLSCIVKHWCPKCIAVHTDLDGGGIYRSRKHTDFLIKELHADILWDEFGLIGDLVPFTNDFPRADIHELLSFDLLHQLIKGAFKDHLIDWVAKYLKAMHGTKRSEEIMSDIDRRVAAVPSFSGRDFKQWTGDDSKALMKVFLPAIEGHVPQDMVRAFRTLLEFCYLVRHNVITEDTLIQIQDALRCFHQYCTIFDNVVPTFSLPRQHSMVHSVDMIRFFGAPNGLCSLITESKHIKAVKEPWQWSSRHNALGQMLVTNQRLDKLAASRVDFDARGMLTGTILSKRKRAQTVAALAHEVAVPDLRCLIRYFLFSQLNPDDACDPEDIPAASLPRHEGKLQVFNSAAAMFYAPSDLSGIGGMQREHIRACPLWWNEYPRNDCVFINTDSDAEGMRGLEVARVICFFSFKHNWEVYPCALIQWFEKIGDCPDENTGMWMVAPSFHEDSSRNLAVIHIEMVFCAAHLIAIYGSEYIPHSLKFYHSLDTFGSFYVNKYADHHAFEIAS</sequence>
<dbReference type="EMBL" id="JABBWD010000003">
    <property type="protein sequence ID" value="KAG1782285.1"/>
    <property type="molecule type" value="Genomic_DNA"/>
</dbReference>
<dbReference type="Pfam" id="PF18759">
    <property type="entry name" value="Plavaka"/>
    <property type="match status" value="1"/>
</dbReference>
<organism evidence="1 2">
    <name type="scientific">Suillus placidus</name>
    <dbReference type="NCBI Taxonomy" id="48579"/>
    <lineage>
        <taxon>Eukaryota</taxon>
        <taxon>Fungi</taxon>
        <taxon>Dikarya</taxon>
        <taxon>Basidiomycota</taxon>
        <taxon>Agaricomycotina</taxon>
        <taxon>Agaricomycetes</taxon>
        <taxon>Agaricomycetidae</taxon>
        <taxon>Boletales</taxon>
        <taxon>Suillineae</taxon>
        <taxon>Suillaceae</taxon>
        <taxon>Suillus</taxon>
    </lineage>
</organism>
<dbReference type="InterPro" id="IPR041078">
    <property type="entry name" value="Plavaka"/>
</dbReference>
<dbReference type="Proteomes" id="UP000714275">
    <property type="component" value="Unassembled WGS sequence"/>
</dbReference>
<evidence type="ECO:0000313" key="2">
    <source>
        <dbReference type="Proteomes" id="UP000714275"/>
    </source>
</evidence>
<reference evidence="1" key="1">
    <citation type="journal article" date="2020" name="New Phytol.">
        <title>Comparative genomics reveals dynamic genome evolution in host specialist ectomycorrhizal fungi.</title>
        <authorList>
            <person name="Lofgren L.A."/>
            <person name="Nguyen N.H."/>
            <person name="Vilgalys R."/>
            <person name="Ruytinx J."/>
            <person name="Liao H.L."/>
            <person name="Branco S."/>
            <person name="Kuo A."/>
            <person name="LaButti K."/>
            <person name="Lipzen A."/>
            <person name="Andreopoulos W."/>
            <person name="Pangilinan J."/>
            <person name="Riley R."/>
            <person name="Hundley H."/>
            <person name="Na H."/>
            <person name="Barry K."/>
            <person name="Grigoriev I.V."/>
            <person name="Stajich J.E."/>
            <person name="Kennedy P.G."/>
        </authorList>
    </citation>
    <scope>NUCLEOTIDE SEQUENCE</scope>
    <source>
        <strain evidence="1">DOB743</strain>
    </source>
</reference>
<dbReference type="AlphaFoldDB" id="A0A9P7A5V9"/>
<proteinExistence type="predicted"/>